<name>A0A9P5YUM2_9AGAR</name>
<dbReference type="AlphaFoldDB" id="A0A9P5YUM2"/>
<evidence type="ECO:0000256" key="5">
    <source>
        <dbReference type="SAM" id="MobiDB-lite"/>
    </source>
</evidence>
<feature type="domain" description="Large ribosomal subunit protein uL30-like ferredoxin-like fold" evidence="6">
    <location>
        <begin position="65"/>
        <end position="115"/>
    </location>
</feature>
<evidence type="ECO:0000256" key="4">
    <source>
        <dbReference type="ARBA" id="ARBA00035281"/>
    </source>
</evidence>
<dbReference type="Proteomes" id="UP000807469">
    <property type="component" value="Unassembled WGS sequence"/>
</dbReference>
<evidence type="ECO:0000313" key="8">
    <source>
        <dbReference type="Proteomes" id="UP000807469"/>
    </source>
</evidence>
<reference evidence="7" key="1">
    <citation type="submission" date="2020-11" db="EMBL/GenBank/DDBJ databases">
        <authorList>
            <consortium name="DOE Joint Genome Institute"/>
            <person name="Ahrendt S."/>
            <person name="Riley R."/>
            <person name="Andreopoulos W."/>
            <person name="Labutti K."/>
            <person name="Pangilinan J."/>
            <person name="Ruiz-Duenas F.J."/>
            <person name="Barrasa J.M."/>
            <person name="Sanchez-Garcia M."/>
            <person name="Camarero S."/>
            <person name="Miyauchi S."/>
            <person name="Serrano A."/>
            <person name="Linde D."/>
            <person name="Babiker R."/>
            <person name="Drula E."/>
            <person name="Ayuso-Fernandez I."/>
            <person name="Pacheco R."/>
            <person name="Padilla G."/>
            <person name="Ferreira P."/>
            <person name="Barriuso J."/>
            <person name="Kellner H."/>
            <person name="Castanera R."/>
            <person name="Alfaro M."/>
            <person name="Ramirez L."/>
            <person name="Pisabarro A.G."/>
            <person name="Kuo A."/>
            <person name="Tritt A."/>
            <person name="Lipzen A."/>
            <person name="He G."/>
            <person name="Yan M."/>
            <person name="Ng V."/>
            <person name="Cullen D."/>
            <person name="Martin F."/>
            <person name="Rosso M.-N."/>
            <person name="Henrissat B."/>
            <person name="Hibbett D."/>
            <person name="Martinez A.T."/>
            <person name="Grigoriev I.V."/>
        </authorList>
    </citation>
    <scope>NUCLEOTIDE SEQUENCE</scope>
    <source>
        <strain evidence="7">CIRM-BRFM 674</strain>
    </source>
</reference>
<dbReference type="GO" id="GO:0003735">
    <property type="term" value="F:structural constituent of ribosome"/>
    <property type="evidence" value="ECO:0007669"/>
    <property type="project" value="InterPro"/>
</dbReference>
<dbReference type="PANTHER" id="PTHR15892">
    <property type="entry name" value="MITOCHONDRIAL RIBOSOMAL PROTEIN L30"/>
    <property type="match status" value="1"/>
</dbReference>
<evidence type="ECO:0000256" key="2">
    <source>
        <dbReference type="ARBA" id="ARBA00022980"/>
    </source>
</evidence>
<feature type="region of interest" description="Disordered" evidence="5">
    <location>
        <begin position="32"/>
        <end position="61"/>
    </location>
</feature>
<dbReference type="GO" id="GO:0005739">
    <property type="term" value="C:mitochondrion"/>
    <property type="evidence" value="ECO:0007669"/>
    <property type="project" value="TreeGrafter"/>
</dbReference>
<dbReference type="GO" id="GO:0015934">
    <property type="term" value="C:large ribosomal subunit"/>
    <property type="evidence" value="ECO:0007669"/>
    <property type="project" value="InterPro"/>
</dbReference>
<comment type="caution">
    <text evidence="7">The sequence shown here is derived from an EMBL/GenBank/DDBJ whole genome shotgun (WGS) entry which is preliminary data.</text>
</comment>
<evidence type="ECO:0000256" key="3">
    <source>
        <dbReference type="ARBA" id="ARBA00023274"/>
    </source>
</evidence>
<dbReference type="PANTHER" id="PTHR15892:SF2">
    <property type="entry name" value="LARGE RIBOSOMAL SUBUNIT PROTEIN UL30M"/>
    <property type="match status" value="1"/>
</dbReference>
<organism evidence="7 8">
    <name type="scientific">Pholiota conissans</name>
    <dbReference type="NCBI Taxonomy" id="109636"/>
    <lineage>
        <taxon>Eukaryota</taxon>
        <taxon>Fungi</taxon>
        <taxon>Dikarya</taxon>
        <taxon>Basidiomycota</taxon>
        <taxon>Agaricomycotina</taxon>
        <taxon>Agaricomycetes</taxon>
        <taxon>Agaricomycetidae</taxon>
        <taxon>Agaricales</taxon>
        <taxon>Agaricineae</taxon>
        <taxon>Strophariaceae</taxon>
        <taxon>Pholiota</taxon>
    </lineage>
</organism>
<proteinExistence type="inferred from homology"/>
<dbReference type="InterPro" id="IPR036919">
    <property type="entry name" value="Ribo_uL30_ferredoxin-like_sf"/>
</dbReference>
<sequence>MSMSTSILRRTNLGAYLRPISRLSALQTRALTTSSSSSSATSTPPLNTPISSEPTLQSPPPLTHFKITLRRSAISLGDKIKGTLLALGFHRRHQTVYHPHGPEVAGKILRVKELVEVENVPTHMVMTAGQQRQARKAPRGYKVVGTRRGAFMGV</sequence>
<dbReference type="InterPro" id="IPR016082">
    <property type="entry name" value="Ribosomal_uL30_ferredoxin-like"/>
</dbReference>
<evidence type="ECO:0000256" key="1">
    <source>
        <dbReference type="ARBA" id="ARBA00007594"/>
    </source>
</evidence>
<accession>A0A9P5YUM2</accession>
<keyword evidence="8" id="KW-1185">Reference proteome</keyword>
<dbReference type="NCBIfam" id="TIGR01308">
    <property type="entry name" value="rpmD_bact"/>
    <property type="match status" value="1"/>
</dbReference>
<evidence type="ECO:0000313" key="7">
    <source>
        <dbReference type="EMBL" id="KAF9475436.1"/>
    </source>
</evidence>
<dbReference type="OrthoDB" id="509901at2759"/>
<evidence type="ECO:0000259" key="6">
    <source>
        <dbReference type="Pfam" id="PF00327"/>
    </source>
</evidence>
<comment type="similarity">
    <text evidence="1">Belongs to the universal ribosomal protein uL30 family.</text>
</comment>
<dbReference type="Pfam" id="PF00327">
    <property type="entry name" value="Ribosomal_L30"/>
    <property type="match status" value="1"/>
</dbReference>
<dbReference type="SUPFAM" id="SSF55129">
    <property type="entry name" value="Ribosomal protein L30p/L7e"/>
    <property type="match status" value="1"/>
</dbReference>
<protein>
    <recommendedName>
        <fullName evidence="4">Large ribosomal subunit protein uL30m</fullName>
    </recommendedName>
</protein>
<feature type="compositionally biased region" description="Low complexity" evidence="5">
    <location>
        <begin position="32"/>
        <end position="43"/>
    </location>
</feature>
<keyword evidence="2" id="KW-0689">Ribosomal protein</keyword>
<keyword evidence="3" id="KW-0687">Ribonucleoprotein</keyword>
<dbReference type="CDD" id="cd01658">
    <property type="entry name" value="Ribosomal_L30"/>
    <property type="match status" value="1"/>
</dbReference>
<dbReference type="Gene3D" id="3.30.1390.20">
    <property type="entry name" value="Ribosomal protein L30, ferredoxin-like fold domain"/>
    <property type="match status" value="1"/>
</dbReference>
<dbReference type="InterPro" id="IPR005996">
    <property type="entry name" value="Ribosomal_uL30_bac-type"/>
</dbReference>
<gene>
    <name evidence="7" type="ORF">BDN70DRAFT_883691</name>
</gene>
<dbReference type="EMBL" id="MU155332">
    <property type="protein sequence ID" value="KAF9475436.1"/>
    <property type="molecule type" value="Genomic_DNA"/>
</dbReference>
<dbReference type="GO" id="GO:0006412">
    <property type="term" value="P:translation"/>
    <property type="evidence" value="ECO:0007669"/>
    <property type="project" value="InterPro"/>
</dbReference>
<feature type="compositionally biased region" description="Polar residues" evidence="5">
    <location>
        <begin position="44"/>
        <end position="56"/>
    </location>
</feature>